<dbReference type="EMBL" id="DS985246">
    <property type="protein sequence ID" value="EDV24352.1"/>
    <property type="molecule type" value="Genomic_DNA"/>
</dbReference>
<evidence type="ECO:0000313" key="2">
    <source>
        <dbReference type="EMBL" id="EDV24352.1"/>
    </source>
</evidence>
<accession>B3S0B0</accession>
<proteinExistence type="predicted"/>
<dbReference type="Pfam" id="PF08074">
    <property type="entry name" value="CHDCT2"/>
    <property type="match status" value="1"/>
</dbReference>
<dbReference type="InterPro" id="IPR012957">
    <property type="entry name" value="CHD_C2"/>
</dbReference>
<dbReference type="CTD" id="6754719"/>
<dbReference type="eggNOG" id="KOG0383">
    <property type="taxonomic scope" value="Eukaryota"/>
</dbReference>
<feature type="non-terminal residue" evidence="2">
    <location>
        <position position="1"/>
    </location>
</feature>
<dbReference type="GeneID" id="6754719"/>
<dbReference type="Gene3D" id="1.10.10.60">
    <property type="entry name" value="Homeodomain-like"/>
    <property type="match status" value="1"/>
</dbReference>
<protein>
    <recommendedName>
        <fullName evidence="1">CHD C-terminal 2 domain-containing protein</fullName>
    </recommendedName>
</protein>
<dbReference type="RefSeq" id="XP_002113878.1">
    <property type="nucleotide sequence ID" value="XM_002113842.1"/>
</dbReference>
<evidence type="ECO:0000313" key="3">
    <source>
        <dbReference type="Proteomes" id="UP000009022"/>
    </source>
</evidence>
<dbReference type="InParanoid" id="B3S0B0"/>
<dbReference type="HOGENOM" id="CLU_978427_0_0_1"/>
<dbReference type="AlphaFoldDB" id="B3S0B0"/>
<dbReference type="STRING" id="10228.B3S0B0"/>
<evidence type="ECO:0000259" key="1">
    <source>
        <dbReference type="Pfam" id="PF08074"/>
    </source>
</evidence>
<dbReference type="Proteomes" id="UP000009022">
    <property type="component" value="Unassembled WGS sequence"/>
</dbReference>
<feature type="domain" description="CHD C-terminal 2" evidence="1">
    <location>
        <begin position="35"/>
        <end position="173"/>
    </location>
</feature>
<keyword evidence="3" id="KW-1185">Reference proteome</keyword>
<sequence>SSRPFKFNIVEGGFTNLHEIWKVNDNNSHKIDANYIPWGRVHDYWFLVGVIKHGHGRWQDILADDELSIISDSFIGKSFSSEIKNKYMAGRLKILEQALSIEEQLRRADQSTSISDEPSYLSLEHGLREIEYMLEAHQHLLADDSQTTRDILQRVLGHVDERLCDLKSEASRIISSLPKQPSISSRLHLSERNLLTHFGMLNKEPTEPILDESVGTNFNAEVPNSNTAVADVVDKQIVSDNHEEVNATLKEISENNTDNINKNCSAEQAVVIE</sequence>
<gene>
    <name evidence="2" type="ORF">TRIADDRAFT_27149</name>
</gene>
<dbReference type="OrthoDB" id="5857104at2759"/>
<dbReference type="KEGG" id="tad:TRIADDRAFT_27149"/>
<reference evidence="2 3" key="1">
    <citation type="journal article" date="2008" name="Nature">
        <title>The Trichoplax genome and the nature of placozoans.</title>
        <authorList>
            <person name="Srivastava M."/>
            <person name="Begovic E."/>
            <person name="Chapman J."/>
            <person name="Putnam N.H."/>
            <person name="Hellsten U."/>
            <person name="Kawashima T."/>
            <person name="Kuo A."/>
            <person name="Mitros T."/>
            <person name="Salamov A."/>
            <person name="Carpenter M.L."/>
            <person name="Signorovitch A.Y."/>
            <person name="Moreno M.A."/>
            <person name="Kamm K."/>
            <person name="Grimwood J."/>
            <person name="Schmutz J."/>
            <person name="Shapiro H."/>
            <person name="Grigoriev I.V."/>
            <person name="Buss L.W."/>
            <person name="Schierwater B."/>
            <person name="Dellaporta S.L."/>
            <person name="Rokhsar D.S."/>
        </authorList>
    </citation>
    <scope>NUCLEOTIDE SEQUENCE [LARGE SCALE GENOMIC DNA]</scope>
    <source>
        <strain evidence="2 3">Grell-BS-1999</strain>
    </source>
</reference>
<organism evidence="2 3">
    <name type="scientific">Trichoplax adhaerens</name>
    <name type="common">Trichoplax reptans</name>
    <dbReference type="NCBI Taxonomy" id="10228"/>
    <lineage>
        <taxon>Eukaryota</taxon>
        <taxon>Metazoa</taxon>
        <taxon>Placozoa</taxon>
        <taxon>Uniplacotomia</taxon>
        <taxon>Trichoplacea</taxon>
        <taxon>Trichoplacidae</taxon>
        <taxon>Trichoplax</taxon>
    </lineage>
</organism>
<name>B3S0B0_TRIAD</name>
<dbReference type="OMA" id="HMFAVIN"/>